<feature type="region of interest" description="Disordered" evidence="1">
    <location>
        <begin position="97"/>
        <end position="125"/>
    </location>
</feature>
<organism evidence="3 4">
    <name type="scientific">Glomerella acutata</name>
    <name type="common">Colletotrichum acutatum</name>
    <dbReference type="NCBI Taxonomy" id="27357"/>
    <lineage>
        <taxon>Eukaryota</taxon>
        <taxon>Fungi</taxon>
        <taxon>Dikarya</taxon>
        <taxon>Ascomycota</taxon>
        <taxon>Pezizomycotina</taxon>
        <taxon>Sordariomycetes</taxon>
        <taxon>Hypocreomycetidae</taxon>
        <taxon>Glomerellales</taxon>
        <taxon>Glomerellaceae</taxon>
        <taxon>Colletotrichum</taxon>
        <taxon>Colletotrichum acutatum species complex</taxon>
    </lineage>
</organism>
<dbReference type="RefSeq" id="XP_060368012.1">
    <property type="nucleotide sequence ID" value="XM_060507606.1"/>
</dbReference>
<comment type="caution">
    <text evidence="3">The sequence shown here is derived from an EMBL/GenBank/DDBJ whole genome shotgun (WGS) entry which is preliminary data.</text>
</comment>
<protein>
    <submittedName>
        <fullName evidence="3">Uncharacterized protein</fullName>
    </submittedName>
</protein>
<evidence type="ECO:0000256" key="2">
    <source>
        <dbReference type="SAM" id="Phobius"/>
    </source>
</evidence>
<evidence type="ECO:0000256" key="1">
    <source>
        <dbReference type="SAM" id="MobiDB-lite"/>
    </source>
</evidence>
<feature type="compositionally biased region" description="Basic and acidic residues" evidence="1">
    <location>
        <begin position="921"/>
        <end position="938"/>
    </location>
</feature>
<feature type="region of interest" description="Disordered" evidence="1">
    <location>
        <begin position="915"/>
        <end position="942"/>
    </location>
</feature>
<evidence type="ECO:0000313" key="3">
    <source>
        <dbReference type="EMBL" id="KAK1727957.1"/>
    </source>
</evidence>
<name>A0AAD8USE9_GLOAC</name>
<evidence type="ECO:0000313" key="4">
    <source>
        <dbReference type="Proteomes" id="UP001244207"/>
    </source>
</evidence>
<keyword evidence="4" id="KW-1185">Reference proteome</keyword>
<sequence length="1089" mass="125664">MVDANDGSFMPSDSFTDTPFHLLKISAFMDTHNSNDYRRLARRVIHKVAKAWLHTLDKSDKRASHVWPHARDEGYNKYRLNEHVWIWRALKTIEDDRRRSSETKDHPNDGEIDREEVAEGDTKDRKVLDIGQRDQHVSDDEKIFRKFDSDVIQRDILRRFTVENDVSKKRMLAMTRSPRETRFLLHASDTALFYGIKWNFFLQTLFDEVWDNTIEAQVHHSENSETGWDNSIRYALAIMMGTRNMTLNKRSPNDLVKSAFDVLLRSTNPNGLFYGQLDGTTKEPALFAREEDRDFYFLASFEIPYVLLTHLPKIDSAYKDITGKDPKSPVRLERLQLTPQHPFNEVADMITQQPKRQEHRSPTNQGSAADAGESQNMSAGLYQNVKSKRPKTTAMKKSVPFNSFIDQSSIIDLDDEWLYNYPSFLGSDEKTAESLHEEMRKFLGPTWPNNISTRVNNTNIVITKAAEKYMQRLSEPKKDDALPTSDSTFFTNYNAIEMYSCVVNVRKQKNLSKQERADGDECHYISGSLSLWEYLSRPRVVKEAKKRLIWLPAASDQYALICYMTSPPDERQAISLFFDRHYHYEKQFLEETTMVLNTWDSELHLSFHRLVDESYKLRTGIPASSRRNIPGVANKKLMQCSMGFRFSGDFFDRYWTCYMVEHTSNGWRPGPWGEQGWQQRKVLELQLFDRILKEIVQSTKDIFDMVVHELGENRGTISFSTLSSVEYFSSSAQWQNCQQILQVVEEELADVLSTVLKWEAREKDRGQERPRWTRNDERKYRGLIGKMQGSTGRRTRDLHNYRNSIRSLKEQLISNQQQSRDNLSLIDAENVRLFTYVTVIFLPLGFAASIFSMSETPPGNVLKPMIVCSVIALFLTIVALANAKKVSMAINNYSQAKMNSNLFNLRNEIYGNEVQAPPTQQEHEEAKVGRVSEKDKRPGVPTSSQPIIHKAGFSGHVQFWIGYLFIDLPSEKVSTACGILGDPEPNHWTTYIHVIVGFMVLPILLVARLIQLFLYNAVDVGRLAWGQYKIFVTSAKPKKQDLKRNWLTDTTSIRRPLKEKVAEVTKRLSDRQVNKNEPGGDGNTGPKES</sequence>
<feature type="compositionally biased region" description="Polar residues" evidence="1">
    <location>
        <begin position="362"/>
        <end position="376"/>
    </location>
</feature>
<feature type="region of interest" description="Disordered" evidence="1">
    <location>
        <begin position="1068"/>
        <end position="1089"/>
    </location>
</feature>
<accession>A0AAD8USE9</accession>
<gene>
    <name evidence="3" type="ORF">BDZ83DRAFT_610766</name>
</gene>
<dbReference type="Gene3D" id="1.20.58.340">
    <property type="entry name" value="Magnesium transport protein CorA, transmembrane region"/>
    <property type="match status" value="1"/>
</dbReference>
<feature type="transmembrane region" description="Helical" evidence="2">
    <location>
        <begin position="865"/>
        <end position="883"/>
    </location>
</feature>
<dbReference type="Proteomes" id="UP001244207">
    <property type="component" value="Unassembled WGS sequence"/>
</dbReference>
<dbReference type="EMBL" id="JAHMHS010000020">
    <property type="protein sequence ID" value="KAK1727957.1"/>
    <property type="molecule type" value="Genomic_DNA"/>
</dbReference>
<dbReference type="GeneID" id="85391505"/>
<keyword evidence="2" id="KW-0812">Transmembrane</keyword>
<proteinExistence type="predicted"/>
<reference evidence="3" key="1">
    <citation type="submission" date="2021-12" db="EMBL/GenBank/DDBJ databases">
        <title>Comparative genomics, transcriptomics and evolutionary studies reveal genomic signatures of adaptation to plant cell wall in hemibiotrophic fungi.</title>
        <authorList>
            <consortium name="DOE Joint Genome Institute"/>
            <person name="Baroncelli R."/>
            <person name="Diaz J.F."/>
            <person name="Benocci T."/>
            <person name="Peng M."/>
            <person name="Battaglia E."/>
            <person name="Haridas S."/>
            <person name="Andreopoulos W."/>
            <person name="Labutti K."/>
            <person name="Pangilinan J."/>
            <person name="Floch G.L."/>
            <person name="Makela M.R."/>
            <person name="Henrissat B."/>
            <person name="Grigoriev I.V."/>
            <person name="Crouch J.A."/>
            <person name="De Vries R.P."/>
            <person name="Sukno S.A."/>
            <person name="Thon M.R."/>
        </authorList>
    </citation>
    <scope>NUCLEOTIDE SEQUENCE</scope>
    <source>
        <strain evidence="3">CBS 112980</strain>
    </source>
</reference>
<keyword evidence="2" id="KW-0472">Membrane</keyword>
<keyword evidence="2" id="KW-1133">Transmembrane helix</keyword>
<feature type="region of interest" description="Disordered" evidence="1">
    <location>
        <begin position="352"/>
        <end position="376"/>
    </location>
</feature>
<feature type="transmembrane region" description="Helical" evidence="2">
    <location>
        <begin position="833"/>
        <end position="853"/>
    </location>
</feature>
<dbReference type="AlphaFoldDB" id="A0AAD8USE9"/>
<feature type="transmembrane region" description="Helical" evidence="2">
    <location>
        <begin position="991"/>
        <end position="1015"/>
    </location>
</feature>